<sequence>MVRVFIKGGVWKNSEDEILKAAVMKYGKQQWARVASLLNRKSAKQCKARWNEWLDPSVRKVEWSRAEDEKLLHLAKLMPAQWRTIGPLVGRTAGQCQERYERLLDEAAAAAGVPEPGAAEGTGGGTDIAALSSARGLRPGEIDPHPETRPARPDPVDMDEDEIEMLQEARARLANTQGKKAKRKQREKALAEAKRMADLQKRRELKAAGLLASEMRTRGRRGREIDLGVEIPFHKPAPTGFHGTRDEDTKAEALRNQRLKDVDYRRVTESQTRARDREAKERQKREESRLRSLERSNMQYVVAEVSRRNDPIASRKRGTLSMPEPTIGDDELRRIAKAGEEERAAIASLLSSEEGDAVGGGATDALLGDYSDRPLPTPMRTPAASALAARSSLSEVIQREAMNLRALSSGQTPLLGEENAHLLDGGAGTGASLNGGASAAAAAAAFGSTPMIVRAGGGGVDDVTAGGRSVRTNATPRRDELGLNAGGDGDGGDNRHPRGGRPPSELRSVTDHEDDAVSVGGASLGASSFGASTFASTKNVSLRELAREERRRAKRARRELEEALANLPAPQFEYELGVPEDAVVDEADDDGGAKMIAMDRADEEREELDRLRRAAEKFYEEQSSVIKRGDLPRPRGGDVLDRLCGSLVDASEINDDEKSLDAATRLIYEEMATLINHDARCHPVTQVFDPIVAGVSSGGKKDKKDKKRKQQSMMEDIPEVLLDYFPEEALENAKLLLAQEFKVVIQEKRELLSSTKGVYYDEDADVLNALVTETMAASRDGATGLFFSTDNGRSGWHEGCDDISTLKAEYSVIQNATKSMSKACTKLEQKLQIQTGGYVQRSSAIIDSTLQSFAELQHSRIEQSVYTRLRAHETKGVSLRLEMLTEEVETLEEVEMNKQKRYGELIHEKNRLLLKINGLGKKMDT</sequence>
<comment type="caution">
    <text evidence="12">The sequence shown here is derived from an EMBL/GenBank/DDBJ whole genome shotgun (WGS) entry which is preliminary data.</text>
</comment>
<evidence type="ECO:0000259" key="11">
    <source>
        <dbReference type="PROSITE" id="PS51294"/>
    </source>
</evidence>
<evidence type="ECO:0000256" key="5">
    <source>
        <dbReference type="ARBA" id="ARBA00023125"/>
    </source>
</evidence>
<keyword evidence="8" id="KW-0175">Coiled coil</keyword>
<keyword evidence="7" id="KW-0539">Nucleus</keyword>
<evidence type="ECO:0000256" key="7">
    <source>
        <dbReference type="ARBA" id="ARBA00023242"/>
    </source>
</evidence>
<keyword evidence="4" id="KW-0677">Repeat</keyword>
<reference evidence="12 13" key="1">
    <citation type="submission" date="2024-10" db="EMBL/GenBank/DDBJ databases">
        <title>Updated reference genomes for cyclostephanoid diatoms.</title>
        <authorList>
            <person name="Roberts W.R."/>
            <person name="Alverson A.J."/>
        </authorList>
    </citation>
    <scope>NUCLEOTIDE SEQUENCE [LARGE SCALE GENOMIC DNA]</scope>
    <source>
        <strain evidence="12 13">AJA228-03</strain>
    </source>
</reference>
<name>A0ABD3SFD2_9STRA</name>
<feature type="domain" description="HTH myb-type" evidence="11">
    <location>
        <begin position="59"/>
        <end position="108"/>
    </location>
</feature>
<dbReference type="PROSITE" id="PS50090">
    <property type="entry name" value="MYB_LIKE"/>
    <property type="match status" value="2"/>
</dbReference>
<feature type="coiled-coil region" evidence="8">
    <location>
        <begin position="539"/>
        <end position="566"/>
    </location>
</feature>
<evidence type="ECO:0000256" key="6">
    <source>
        <dbReference type="ARBA" id="ARBA00023187"/>
    </source>
</evidence>
<evidence type="ECO:0000259" key="10">
    <source>
        <dbReference type="PROSITE" id="PS50090"/>
    </source>
</evidence>
<evidence type="ECO:0000256" key="3">
    <source>
        <dbReference type="ARBA" id="ARBA00022728"/>
    </source>
</evidence>
<dbReference type="Pfam" id="PF11831">
    <property type="entry name" value="Myb_Cef"/>
    <property type="match status" value="1"/>
</dbReference>
<feature type="domain" description="Myb-like" evidence="10">
    <location>
        <begin position="3"/>
        <end position="54"/>
    </location>
</feature>
<evidence type="ECO:0000256" key="2">
    <source>
        <dbReference type="ARBA" id="ARBA00022664"/>
    </source>
</evidence>
<organism evidence="12 13">
    <name type="scientific">Cyclostephanos tholiformis</name>
    <dbReference type="NCBI Taxonomy" id="382380"/>
    <lineage>
        <taxon>Eukaryota</taxon>
        <taxon>Sar</taxon>
        <taxon>Stramenopiles</taxon>
        <taxon>Ochrophyta</taxon>
        <taxon>Bacillariophyta</taxon>
        <taxon>Coscinodiscophyceae</taxon>
        <taxon>Thalassiosirophycidae</taxon>
        <taxon>Stephanodiscales</taxon>
        <taxon>Stephanodiscaceae</taxon>
        <taxon>Cyclostephanos</taxon>
    </lineage>
</organism>
<dbReference type="InterPro" id="IPR001005">
    <property type="entry name" value="SANT/Myb"/>
</dbReference>
<dbReference type="PROSITE" id="PS51294">
    <property type="entry name" value="HTH_MYB"/>
    <property type="match status" value="2"/>
</dbReference>
<keyword evidence="6" id="KW-0508">mRNA splicing</keyword>
<dbReference type="GO" id="GO:0006397">
    <property type="term" value="P:mRNA processing"/>
    <property type="evidence" value="ECO:0007669"/>
    <property type="project" value="UniProtKB-KW"/>
</dbReference>
<keyword evidence="3" id="KW-0747">Spliceosome</keyword>
<dbReference type="InterPro" id="IPR047240">
    <property type="entry name" value="SANT_CDC5L_II"/>
</dbReference>
<dbReference type="Proteomes" id="UP001530377">
    <property type="component" value="Unassembled WGS sequence"/>
</dbReference>
<dbReference type="Pfam" id="PF13921">
    <property type="entry name" value="Myb_DNA-bind_6"/>
    <property type="match status" value="1"/>
</dbReference>
<dbReference type="InterPro" id="IPR009057">
    <property type="entry name" value="Homeodomain-like_sf"/>
</dbReference>
<feature type="region of interest" description="Disordered" evidence="9">
    <location>
        <begin position="262"/>
        <end position="291"/>
    </location>
</feature>
<dbReference type="GO" id="GO:0008380">
    <property type="term" value="P:RNA splicing"/>
    <property type="evidence" value="ECO:0007669"/>
    <property type="project" value="UniProtKB-KW"/>
</dbReference>
<dbReference type="EMBL" id="JALLPB020000042">
    <property type="protein sequence ID" value="KAL3823249.1"/>
    <property type="molecule type" value="Genomic_DNA"/>
</dbReference>
<dbReference type="SMART" id="SM00717">
    <property type="entry name" value="SANT"/>
    <property type="match status" value="2"/>
</dbReference>
<dbReference type="CDD" id="cd11659">
    <property type="entry name" value="SANT_CDC5_II"/>
    <property type="match status" value="1"/>
</dbReference>
<dbReference type="PANTHER" id="PTHR45885:SF1">
    <property type="entry name" value="CELL DIVISION CYCLE 5-LIKE PROTEIN"/>
    <property type="match status" value="1"/>
</dbReference>
<dbReference type="InterPro" id="IPR047242">
    <property type="entry name" value="CDC5L/Cef1"/>
</dbReference>
<dbReference type="GO" id="GO:0005681">
    <property type="term" value="C:spliceosomal complex"/>
    <property type="evidence" value="ECO:0007669"/>
    <property type="project" value="UniProtKB-KW"/>
</dbReference>
<dbReference type="GO" id="GO:0003677">
    <property type="term" value="F:DNA binding"/>
    <property type="evidence" value="ECO:0007669"/>
    <property type="project" value="UniProtKB-KW"/>
</dbReference>
<dbReference type="PANTHER" id="PTHR45885">
    <property type="entry name" value="CELL DIVISION CYCLE 5-LIKE PROTEIN"/>
    <property type="match status" value="1"/>
</dbReference>
<dbReference type="Gene3D" id="1.10.10.60">
    <property type="entry name" value="Homeodomain-like"/>
    <property type="match status" value="2"/>
</dbReference>
<evidence type="ECO:0000313" key="12">
    <source>
        <dbReference type="EMBL" id="KAL3823249.1"/>
    </source>
</evidence>
<protein>
    <submittedName>
        <fullName evidence="12">Uncharacterized protein</fullName>
    </submittedName>
</protein>
<evidence type="ECO:0000313" key="13">
    <source>
        <dbReference type="Proteomes" id="UP001530377"/>
    </source>
</evidence>
<dbReference type="InterPro" id="IPR021786">
    <property type="entry name" value="Cdc5p/Cef1_C"/>
</dbReference>
<dbReference type="InterPro" id="IPR017930">
    <property type="entry name" value="Myb_dom"/>
</dbReference>
<dbReference type="SUPFAM" id="SSF46689">
    <property type="entry name" value="Homeodomain-like"/>
    <property type="match status" value="1"/>
</dbReference>
<keyword evidence="13" id="KW-1185">Reference proteome</keyword>
<dbReference type="AlphaFoldDB" id="A0ABD3SFD2"/>
<proteinExistence type="inferred from homology"/>
<evidence type="ECO:0000256" key="9">
    <source>
        <dbReference type="SAM" id="MobiDB-lite"/>
    </source>
</evidence>
<feature type="region of interest" description="Disordered" evidence="9">
    <location>
        <begin position="137"/>
        <end position="156"/>
    </location>
</feature>
<accession>A0ABD3SFD2</accession>
<evidence type="ECO:0000256" key="4">
    <source>
        <dbReference type="ARBA" id="ARBA00022737"/>
    </source>
</evidence>
<keyword evidence="5" id="KW-0238">DNA-binding</keyword>
<gene>
    <name evidence="12" type="ORF">ACHAXA_011094</name>
</gene>
<feature type="region of interest" description="Disordered" evidence="9">
    <location>
        <begin position="458"/>
        <end position="519"/>
    </location>
</feature>
<feature type="domain" description="Myb-like" evidence="10">
    <location>
        <begin position="55"/>
        <end position="104"/>
    </location>
</feature>
<feature type="domain" description="HTH myb-type" evidence="11">
    <location>
        <begin position="3"/>
        <end position="58"/>
    </location>
</feature>
<dbReference type="CDD" id="cd00167">
    <property type="entry name" value="SANT"/>
    <property type="match status" value="1"/>
</dbReference>
<comment type="similarity">
    <text evidence="1">Belongs to the CEF1 family.</text>
</comment>
<evidence type="ECO:0000256" key="1">
    <source>
        <dbReference type="ARBA" id="ARBA00010506"/>
    </source>
</evidence>
<dbReference type="FunFam" id="1.10.10.60:FF:000021">
    <property type="entry name" value="CDC5 cell division cycle 5-like"/>
    <property type="match status" value="1"/>
</dbReference>
<feature type="coiled-coil region" evidence="8">
    <location>
        <begin position="594"/>
        <end position="621"/>
    </location>
</feature>
<keyword evidence="2" id="KW-0507">mRNA processing</keyword>
<evidence type="ECO:0000256" key="8">
    <source>
        <dbReference type="SAM" id="Coils"/>
    </source>
</evidence>
<feature type="coiled-coil region" evidence="8">
    <location>
        <begin position="156"/>
        <end position="186"/>
    </location>
</feature>
<feature type="compositionally biased region" description="Basic and acidic residues" evidence="9">
    <location>
        <begin position="138"/>
        <end position="155"/>
    </location>
</feature>